<keyword evidence="2" id="KW-0732">Signal</keyword>
<evidence type="ECO:0000313" key="4">
    <source>
        <dbReference type="Proteomes" id="UP001279410"/>
    </source>
</evidence>
<evidence type="ECO:0000256" key="1">
    <source>
        <dbReference type="ARBA" id="ARBA00023180"/>
    </source>
</evidence>
<gene>
    <name evidence="3" type="ORF">AKAME5_001151300</name>
</gene>
<protein>
    <submittedName>
        <fullName evidence="3">H-2 class I histocompatibility antigen, L-D alpha chain-like isoform X1</fullName>
    </submittedName>
</protein>
<keyword evidence="1" id="KW-0325">Glycoprotein</keyword>
<comment type="caution">
    <text evidence="3">The sequence shown here is derived from an EMBL/GenBank/DDBJ whole genome shotgun (WGS) entry which is preliminary data.</text>
</comment>
<dbReference type="Gene3D" id="3.30.500.10">
    <property type="entry name" value="MHC class I-like antigen recognition-like"/>
    <property type="match status" value="1"/>
</dbReference>
<dbReference type="Proteomes" id="UP001279410">
    <property type="component" value="Unassembled WGS sequence"/>
</dbReference>
<dbReference type="AlphaFoldDB" id="A0AAD3MQL0"/>
<dbReference type="InterPro" id="IPR011162">
    <property type="entry name" value="MHC_I/II-like_Ag-recog"/>
</dbReference>
<reference evidence="3" key="1">
    <citation type="submission" date="2022-08" db="EMBL/GenBank/DDBJ databases">
        <title>Genome sequencing of akame (Lates japonicus).</title>
        <authorList>
            <person name="Hashiguchi Y."/>
            <person name="Takahashi H."/>
        </authorList>
    </citation>
    <scope>NUCLEOTIDE SEQUENCE</scope>
    <source>
        <strain evidence="3">Kochi</strain>
    </source>
</reference>
<keyword evidence="4" id="KW-1185">Reference proteome</keyword>
<accession>A0AAD3MQL0</accession>
<organism evidence="3 4">
    <name type="scientific">Lates japonicus</name>
    <name type="common">Japanese lates</name>
    <dbReference type="NCBI Taxonomy" id="270547"/>
    <lineage>
        <taxon>Eukaryota</taxon>
        <taxon>Metazoa</taxon>
        <taxon>Chordata</taxon>
        <taxon>Craniata</taxon>
        <taxon>Vertebrata</taxon>
        <taxon>Euteleostomi</taxon>
        <taxon>Actinopterygii</taxon>
        <taxon>Neopterygii</taxon>
        <taxon>Teleostei</taxon>
        <taxon>Neoteleostei</taxon>
        <taxon>Acanthomorphata</taxon>
        <taxon>Carangaria</taxon>
        <taxon>Carangaria incertae sedis</taxon>
        <taxon>Centropomidae</taxon>
        <taxon>Lates</taxon>
    </lineage>
</organism>
<dbReference type="SUPFAM" id="SSF54452">
    <property type="entry name" value="MHC antigen-recognition domain"/>
    <property type="match status" value="1"/>
</dbReference>
<dbReference type="InterPro" id="IPR037055">
    <property type="entry name" value="MHC_I-like_Ag-recog_sf"/>
</dbReference>
<name>A0AAD3MQL0_LATJO</name>
<proteinExistence type="predicted"/>
<evidence type="ECO:0000256" key="2">
    <source>
        <dbReference type="SAM" id="SignalP"/>
    </source>
</evidence>
<feature type="chain" id="PRO_5042026341" evidence="2">
    <location>
        <begin position="25"/>
        <end position="91"/>
    </location>
</feature>
<feature type="signal peptide" evidence="2">
    <location>
        <begin position="1"/>
        <end position="24"/>
    </location>
</feature>
<dbReference type="EMBL" id="BRZM01000037">
    <property type="protein sequence ID" value="GLD59517.1"/>
    <property type="molecule type" value="Genomic_DNA"/>
</dbReference>
<evidence type="ECO:0000313" key="3">
    <source>
        <dbReference type="EMBL" id="GLD59517.1"/>
    </source>
</evidence>
<sequence length="91" mass="10711">MNRPPTWIFLFLPLMWLNLEPVRSGYYTPVASPTDIRKNTTYIYTAFSKTCWTSGIHEFTAMGLLTQDDWDHFDSYNPKKVPKEKWMKSAS</sequence>